<organism evidence="3 4">
    <name type="scientific">Stigmatella ashevillensis</name>
    <dbReference type="NCBI Taxonomy" id="2995309"/>
    <lineage>
        <taxon>Bacteria</taxon>
        <taxon>Pseudomonadati</taxon>
        <taxon>Myxococcota</taxon>
        <taxon>Myxococcia</taxon>
        <taxon>Myxococcales</taxon>
        <taxon>Cystobacterineae</taxon>
        <taxon>Archangiaceae</taxon>
        <taxon>Stigmatella</taxon>
    </lineage>
</organism>
<feature type="compositionally biased region" description="Pro residues" evidence="1">
    <location>
        <begin position="188"/>
        <end position="201"/>
    </location>
</feature>
<gene>
    <name evidence="3" type="ORF">POL68_29540</name>
</gene>
<dbReference type="RefSeq" id="WP_272142782.1">
    <property type="nucleotide sequence ID" value="NZ_JAQNDM010000002.1"/>
</dbReference>
<proteinExistence type="predicted"/>
<keyword evidence="4" id="KW-1185">Reference proteome</keyword>
<name>A0ABT5DGA7_9BACT</name>
<accession>A0ABT5DGA7</accession>
<sequence>MNRNRGFVAHRLLGMWLVLTGYASALATGHSPATEEFPPSALYANATSLEENAHVLNAESAIGPPDTNSATVLGLPSASLVLDMGEGEEGTGDLRVYYSGVSIALVTQVEFLRADGTVISKHLLQFAKIRSGNEITVVKYSGLMTPYRYVRLKGGLATAYRVDAVMAVSTAATPPESAPEPEPEPAPEQEPLPTPLPDFSP</sequence>
<comment type="caution">
    <text evidence="3">The sequence shown here is derived from an EMBL/GenBank/DDBJ whole genome shotgun (WGS) entry which is preliminary data.</text>
</comment>
<protein>
    <submittedName>
        <fullName evidence="3">Uncharacterized protein</fullName>
    </submittedName>
</protein>
<feature type="region of interest" description="Disordered" evidence="1">
    <location>
        <begin position="170"/>
        <end position="201"/>
    </location>
</feature>
<evidence type="ECO:0000256" key="2">
    <source>
        <dbReference type="SAM" id="SignalP"/>
    </source>
</evidence>
<evidence type="ECO:0000256" key="1">
    <source>
        <dbReference type="SAM" id="MobiDB-lite"/>
    </source>
</evidence>
<evidence type="ECO:0000313" key="3">
    <source>
        <dbReference type="EMBL" id="MDC0712643.1"/>
    </source>
</evidence>
<dbReference type="EMBL" id="JAQNDM010000002">
    <property type="protein sequence ID" value="MDC0712643.1"/>
    <property type="molecule type" value="Genomic_DNA"/>
</dbReference>
<reference evidence="3 4" key="1">
    <citation type="submission" date="2022-11" db="EMBL/GenBank/DDBJ databases">
        <title>Minimal conservation of predation-associated metabolite biosynthetic gene clusters underscores biosynthetic potential of Myxococcota including descriptions for ten novel species: Archangium lansinium sp. nov., Myxococcus landrumus sp. nov., Nannocystis bai.</title>
        <authorList>
            <person name="Ahearne A."/>
            <person name="Stevens C."/>
            <person name="Dowd S."/>
        </authorList>
    </citation>
    <scope>NUCLEOTIDE SEQUENCE [LARGE SCALE GENOMIC DNA]</scope>
    <source>
        <strain evidence="3 4">NCWAL01</strain>
    </source>
</reference>
<feature type="signal peptide" evidence="2">
    <location>
        <begin position="1"/>
        <end position="27"/>
    </location>
</feature>
<feature type="chain" id="PRO_5047294858" evidence="2">
    <location>
        <begin position="28"/>
        <end position="201"/>
    </location>
</feature>
<evidence type="ECO:0000313" key="4">
    <source>
        <dbReference type="Proteomes" id="UP001221838"/>
    </source>
</evidence>
<dbReference type="Proteomes" id="UP001221838">
    <property type="component" value="Unassembled WGS sequence"/>
</dbReference>
<keyword evidence="2" id="KW-0732">Signal</keyword>